<dbReference type="Proteomes" id="UP000515908">
    <property type="component" value="Chromosome 01"/>
</dbReference>
<dbReference type="CDD" id="cd00030">
    <property type="entry name" value="C2"/>
    <property type="match status" value="2"/>
</dbReference>
<feature type="compositionally biased region" description="Basic and acidic residues" evidence="1">
    <location>
        <begin position="837"/>
        <end position="848"/>
    </location>
</feature>
<dbReference type="SMART" id="SM00239">
    <property type="entry name" value="C2"/>
    <property type="match status" value="2"/>
</dbReference>
<feature type="region of interest" description="Disordered" evidence="1">
    <location>
        <begin position="1423"/>
        <end position="1469"/>
    </location>
</feature>
<feature type="compositionally biased region" description="Basic and acidic residues" evidence="1">
    <location>
        <begin position="111"/>
        <end position="122"/>
    </location>
</feature>
<dbReference type="PROSITE" id="PS50004">
    <property type="entry name" value="C2"/>
    <property type="match status" value="1"/>
</dbReference>
<evidence type="ECO:0000256" key="1">
    <source>
        <dbReference type="SAM" id="MobiDB-lite"/>
    </source>
</evidence>
<accession>A0A7G2C520</accession>
<feature type="compositionally biased region" description="Basic and acidic residues" evidence="1">
    <location>
        <begin position="983"/>
        <end position="993"/>
    </location>
</feature>
<feature type="region of interest" description="Disordered" evidence="1">
    <location>
        <begin position="1046"/>
        <end position="1067"/>
    </location>
</feature>
<evidence type="ECO:0000259" key="2">
    <source>
        <dbReference type="PROSITE" id="PS50004"/>
    </source>
</evidence>
<proteinExistence type="predicted"/>
<feature type="compositionally biased region" description="Polar residues" evidence="1">
    <location>
        <begin position="157"/>
        <end position="179"/>
    </location>
</feature>
<feature type="region of interest" description="Disordered" evidence="1">
    <location>
        <begin position="1"/>
        <end position="244"/>
    </location>
</feature>
<feature type="region of interest" description="Disordered" evidence="1">
    <location>
        <begin position="1180"/>
        <end position="1222"/>
    </location>
</feature>
<dbReference type="EMBL" id="LR877145">
    <property type="protein sequence ID" value="CAD2212992.1"/>
    <property type="molecule type" value="Genomic_DNA"/>
</dbReference>
<organism evidence="3 4">
    <name type="scientific">Angomonas deanei</name>
    <dbReference type="NCBI Taxonomy" id="59799"/>
    <lineage>
        <taxon>Eukaryota</taxon>
        <taxon>Discoba</taxon>
        <taxon>Euglenozoa</taxon>
        <taxon>Kinetoplastea</taxon>
        <taxon>Metakinetoplastina</taxon>
        <taxon>Trypanosomatida</taxon>
        <taxon>Trypanosomatidae</taxon>
        <taxon>Strigomonadinae</taxon>
        <taxon>Angomonas</taxon>
    </lineage>
</organism>
<feature type="region of interest" description="Disordered" evidence="1">
    <location>
        <begin position="804"/>
        <end position="857"/>
    </location>
</feature>
<dbReference type="PANTHER" id="PTHR39670">
    <property type="entry name" value="C2 DOMAIN-CONTAINING PROTEIN-RELATED"/>
    <property type="match status" value="1"/>
</dbReference>
<sequence length="1469" mass="162121">MSKRRSSRGEPLPEGYCEEITVTKEVIRRHPYEPKNESTSRSEQPRRSSGKGESSKKRPSSHQKAHRHADPVAIQEKPHREEKPRRHSKESAPFNRAPRKSVEKGIQTESRPSHAESKRSVDSYRPSSHRAPPARSNDVTSRSSVSQPRRNFDPRGQPSQPQRRTPHNSYPPSAPSESTIRAPPPRPPRLSAFDEPSDSRRGSPSYHNMSRPSYADDYLSPVRNDRGRYSYNQPSAQYDELSQSQGGGTFRIRIHRADGVFSEMEDGVRRKVLPSTYIAVHTSTERGHSGVVENELNPVFNDEFFFHSANPEQDALVCTLVSLNPYAARDKKVSECVISLKNTMWGVEREVWVPMVRHPGTPYAYERGELLVSIFSEDYGVDDLPTEEEEAYFSEEVQRILLNYAPEELHKLDWLVGEYLSQGDDGLDILLSKYRRRASIRDTRHNASSVSQPAAIADRPYNKGNGDSLVVYNPNTSSAQRGSVFANQDAAKVRVTVLDVKGLVDVDGSPTTAESCYITISNGRDEHTSRIVPYQRRAVFNQDFRLSVANPDQDAIHITVFAGGKKTAEVDVALTNVEAGQEKDVTLMLVRAAETGDAANGGEIHLTLKTDEFSSLNKLTPEAEKDTRERVLVYLWNYLRDELHRVDPVVASIDDVEMYMQEWSRAIGPELPLRHLSVSVKQCNDILPANSSGLPHRCFVRVSSGPFVTRTELAQVRHGGASFSSKIPIGVCDPQYDSLEIMLVEETEATEVEISRVVLSLSDLPKQSPVTKTVPLVVNAGTRLAKVQGSVNLELVAEDFGSKNGGAGEASAAPTSTNPETLHRVGFNQKEQSVNPGRRDDSAADPSRRRSTGVSAAKGGPMSVKVLGLKEFVPGCDFYAKVYLNGEPILRTKDYSGGGSACVLGIADNNEANVRLHDAAEGVLTVKVFRRRGVRKTVLGQTEIALGGLICGERNTLWVPLSTETKEAKPESAKKERRSSKAKTPEAGEELQKIKHNRMPVPTSNPEGQGALITMNGDSSSVGLLGIELQSIAFPVTDVPLYDKKRADQSSPVAPRGNSASSPEDVTADVTSLLAKFKPTEVGKVQPMIAQCSSARQAHSEIRSKVAPRGIEATFYVDIVQVEMNSDEGRKVEQDSGLSVEVAYNGERQVSAKQGKQYSRVRLDVAPPMGKVNHALTLTLRGGRGGAAPRNSTTFVSGNPDFSTSPKKSPKKRRDSQPMGGVNNLASYMDTTDIEVEHPKLSAADFNHLSTGFVGEIGDVQLSMRAFLSEPLHKLGDTISVPVVRPGAGAKSKESIVGQITFRVSTPAFEQVPHWAKLASESILSEVEPAYVHYYVKRIGAYLREYNPNDLRTFHLQIFERDVASGRWYVSLKDYFNTLVKRYGPEVRRFPPEPPLPFDPLQREQEEAAAAARYGDTYQDVFNDSEQGDGLTVATSEGYRGSTGGLKRSEGNRRSRKEKKPEKEADFGF</sequence>
<keyword evidence="4" id="KW-1185">Reference proteome</keyword>
<feature type="region of interest" description="Disordered" evidence="1">
    <location>
        <begin position="962"/>
        <end position="1004"/>
    </location>
</feature>
<feature type="compositionally biased region" description="Basic and acidic residues" evidence="1">
    <location>
        <begin position="1447"/>
        <end position="1469"/>
    </location>
</feature>
<name>A0A7G2C520_9TRYP</name>
<dbReference type="PANTHER" id="PTHR39670:SF4">
    <property type="entry name" value="C2 DOMAIN-CONTAINING PROTEIN"/>
    <property type="match status" value="1"/>
</dbReference>
<feature type="compositionally biased region" description="Polar residues" evidence="1">
    <location>
        <begin position="137"/>
        <end position="149"/>
    </location>
</feature>
<feature type="compositionally biased region" description="Polar residues" evidence="1">
    <location>
        <begin position="230"/>
        <end position="244"/>
    </location>
</feature>
<feature type="compositionally biased region" description="Basic residues" evidence="1">
    <location>
        <begin position="57"/>
        <end position="67"/>
    </location>
</feature>
<feature type="compositionally biased region" description="Basic and acidic residues" evidence="1">
    <location>
        <begin position="964"/>
        <end position="974"/>
    </location>
</feature>
<dbReference type="VEuPathDB" id="TriTrypDB:ADEAN_000042800"/>
<dbReference type="Gene3D" id="2.60.40.150">
    <property type="entry name" value="C2 domain"/>
    <property type="match status" value="2"/>
</dbReference>
<protein>
    <submittedName>
        <fullName evidence="3">C2 domain containing protein, putative</fullName>
    </submittedName>
</protein>
<dbReference type="InterPro" id="IPR000008">
    <property type="entry name" value="C2_dom"/>
</dbReference>
<dbReference type="Pfam" id="PF00168">
    <property type="entry name" value="C2"/>
    <property type="match status" value="3"/>
</dbReference>
<dbReference type="SUPFAM" id="SSF49562">
    <property type="entry name" value="C2 domain (Calcium/lipid-binding domain, CaLB)"/>
    <property type="match status" value="3"/>
</dbReference>
<feature type="domain" description="C2" evidence="2">
    <location>
        <begin position="228"/>
        <end position="353"/>
    </location>
</feature>
<evidence type="ECO:0000313" key="3">
    <source>
        <dbReference type="EMBL" id="CAD2212992.1"/>
    </source>
</evidence>
<dbReference type="InterPro" id="IPR035892">
    <property type="entry name" value="C2_domain_sf"/>
</dbReference>
<feature type="compositionally biased region" description="Basic and acidic residues" evidence="1">
    <location>
        <begin position="21"/>
        <end position="46"/>
    </location>
</feature>
<gene>
    <name evidence="3" type="ORF">ADEAN_000042800</name>
</gene>
<reference evidence="3 4" key="1">
    <citation type="submission" date="2020-08" db="EMBL/GenBank/DDBJ databases">
        <authorList>
            <person name="Newling K."/>
            <person name="Davey J."/>
            <person name="Forrester S."/>
        </authorList>
    </citation>
    <scope>NUCLEOTIDE SEQUENCE [LARGE SCALE GENOMIC DNA]</scope>
    <source>
        <strain evidence="4">Crithidia deanei Carvalho (ATCC PRA-265)</strain>
    </source>
</reference>
<evidence type="ECO:0000313" key="4">
    <source>
        <dbReference type="Proteomes" id="UP000515908"/>
    </source>
</evidence>